<evidence type="ECO:0000313" key="2">
    <source>
        <dbReference type="EMBL" id="ORX54378.1"/>
    </source>
</evidence>
<dbReference type="EMBL" id="MCGT01000013">
    <property type="protein sequence ID" value="ORX54378.1"/>
    <property type="molecule type" value="Genomic_DNA"/>
</dbReference>
<protein>
    <submittedName>
        <fullName evidence="2">Uncharacterized protein</fullName>
    </submittedName>
</protein>
<accession>A0A1X2GJ86</accession>
<reference evidence="2 3" key="1">
    <citation type="submission" date="2016-07" db="EMBL/GenBank/DDBJ databases">
        <title>Pervasive Adenine N6-methylation of Active Genes in Fungi.</title>
        <authorList>
            <consortium name="DOE Joint Genome Institute"/>
            <person name="Mondo S.J."/>
            <person name="Dannebaum R.O."/>
            <person name="Kuo R.C."/>
            <person name="Labutti K."/>
            <person name="Haridas S."/>
            <person name="Kuo A."/>
            <person name="Salamov A."/>
            <person name="Ahrendt S.R."/>
            <person name="Lipzen A."/>
            <person name="Sullivan W."/>
            <person name="Andreopoulos W.B."/>
            <person name="Clum A."/>
            <person name="Lindquist E."/>
            <person name="Daum C."/>
            <person name="Ramamoorthy G.K."/>
            <person name="Gryganskyi A."/>
            <person name="Culley D."/>
            <person name="Magnuson J.K."/>
            <person name="James T.Y."/>
            <person name="O'Malley M.A."/>
            <person name="Stajich J.E."/>
            <person name="Spatafora J.W."/>
            <person name="Visel A."/>
            <person name="Grigoriev I.V."/>
        </authorList>
    </citation>
    <scope>NUCLEOTIDE SEQUENCE [LARGE SCALE GENOMIC DNA]</scope>
    <source>
        <strain evidence="2 3">NRRL 3301</strain>
    </source>
</reference>
<dbReference type="Proteomes" id="UP000242146">
    <property type="component" value="Unassembled WGS sequence"/>
</dbReference>
<dbReference type="STRING" id="101127.A0A1X2GJ86"/>
<feature type="region of interest" description="Disordered" evidence="1">
    <location>
        <begin position="1"/>
        <end position="22"/>
    </location>
</feature>
<gene>
    <name evidence="2" type="ORF">DM01DRAFT_1286810</name>
</gene>
<name>A0A1X2GJ86_9FUNG</name>
<proteinExistence type="predicted"/>
<comment type="caution">
    <text evidence="2">The sequence shown here is derived from an EMBL/GenBank/DDBJ whole genome shotgun (WGS) entry which is preliminary data.</text>
</comment>
<evidence type="ECO:0000313" key="3">
    <source>
        <dbReference type="Proteomes" id="UP000242146"/>
    </source>
</evidence>
<organism evidence="2 3">
    <name type="scientific">Hesseltinella vesiculosa</name>
    <dbReference type="NCBI Taxonomy" id="101127"/>
    <lineage>
        <taxon>Eukaryota</taxon>
        <taxon>Fungi</taxon>
        <taxon>Fungi incertae sedis</taxon>
        <taxon>Mucoromycota</taxon>
        <taxon>Mucoromycotina</taxon>
        <taxon>Mucoromycetes</taxon>
        <taxon>Mucorales</taxon>
        <taxon>Cunninghamellaceae</taxon>
        <taxon>Hesseltinella</taxon>
    </lineage>
</organism>
<evidence type="ECO:0000256" key="1">
    <source>
        <dbReference type="SAM" id="MobiDB-lite"/>
    </source>
</evidence>
<sequence length="69" mass="7561">MKHFLKMIPRPPSVRHPKARSLGSTMAASAGAPIDDILAHGNWSSRGIFNDFYRLAASTYSDMTPVVLC</sequence>
<dbReference type="OrthoDB" id="5588333at2759"/>
<keyword evidence="3" id="KW-1185">Reference proteome</keyword>
<dbReference type="AlphaFoldDB" id="A0A1X2GJ86"/>